<keyword evidence="3" id="KW-0804">Transcription</keyword>
<gene>
    <name evidence="5" type="ORF">IAB73_07295</name>
</gene>
<evidence type="ECO:0000256" key="2">
    <source>
        <dbReference type="ARBA" id="ARBA00023125"/>
    </source>
</evidence>
<dbReference type="AlphaFoldDB" id="A0A9D0ZAI5"/>
<dbReference type="SMART" id="SM00347">
    <property type="entry name" value="HTH_MARR"/>
    <property type="match status" value="1"/>
</dbReference>
<dbReference type="NCBIfam" id="NF045593">
    <property type="entry name" value="bilirub_TF_BilQ"/>
    <property type="match status" value="1"/>
</dbReference>
<evidence type="ECO:0000259" key="4">
    <source>
        <dbReference type="PROSITE" id="PS50995"/>
    </source>
</evidence>
<proteinExistence type="predicted"/>
<reference evidence="5" key="2">
    <citation type="journal article" date="2021" name="PeerJ">
        <title>Extensive microbial diversity within the chicken gut microbiome revealed by metagenomics and culture.</title>
        <authorList>
            <person name="Gilroy R."/>
            <person name="Ravi A."/>
            <person name="Getino M."/>
            <person name="Pursley I."/>
            <person name="Horton D.L."/>
            <person name="Alikhan N.F."/>
            <person name="Baker D."/>
            <person name="Gharbi K."/>
            <person name="Hall N."/>
            <person name="Watson M."/>
            <person name="Adriaenssens E.M."/>
            <person name="Foster-Nyarko E."/>
            <person name="Jarju S."/>
            <person name="Secka A."/>
            <person name="Antonio M."/>
            <person name="Oren A."/>
            <person name="Chaudhuri R.R."/>
            <person name="La Ragione R."/>
            <person name="Hildebrand F."/>
            <person name="Pallen M.J."/>
        </authorList>
    </citation>
    <scope>NUCLEOTIDE SEQUENCE</scope>
    <source>
        <strain evidence="5">ChiSxjej2B14-6234</strain>
    </source>
</reference>
<accession>A0A9D0ZAI5</accession>
<evidence type="ECO:0000256" key="1">
    <source>
        <dbReference type="ARBA" id="ARBA00023015"/>
    </source>
</evidence>
<keyword evidence="1" id="KW-0805">Transcription regulation</keyword>
<dbReference type="Gene3D" id="1.10.10.10">
    <property type="entry name" value="Winged helix-like DNA-binding domain superfamily/Winged helix DNA-binding domain"/>
    <property type="match status" value="1"/>
</dbReference>
<keyword evidence="2" id="KW-0238">DNA-binding</keyword>
<dbReference type="Proteomes" id="UP000886887">
    <property type="component" value="Unassembled WGS sequence"/>
</dbReference>
<dbReference type="EMBL" id="DVFJ01000026">
    <property type="protein sequence ID" value="HIQ71993.1"/>
    <property type="molecule type" value="Genomic_DNA"/>
</dbReference>
<evidence type="ECO:0000313" key="5">
    <source>
        <dbReference type="EMBL" id="HIQ71993.1"/>
    </source>
</evidence>
<dbReference type="InterPro" id="IPR054630">
    <property type="entry name" value="BilQ"/>
</dbReference>
<dbReference type="GO" id="GO:0003677">
    <property type="term" value="F:DNA binding"/>
    <property type="evidence" value="ECO:0007669"/>
    <property type="project" value="UniProtKB-KW"/>
</dbReference>
<comment type="caution">
    <text evidence="5">The sequence shown here is derived from an EMBL/GenBank/DDBJ whole genome shotgun (WGS) entry which is preliminary data.</text>
</comment>
<dbReference type="PROSITE" id="PS50995">
    <property type="entry name" value="HTH_MARR_2"/>
    <property type="match status" value="1"/>
</dbReference>
<evidence type="ECO:0000313" key="6">
    <source>
        <dbReference type="Proteomes" id="UP000886887"/>
    </source>
</evidence>
<dbReference type="InterPro" id="IPR036388">
    <property type="entry name" value="WH-like_DNA-bd_sf"/>
</dbReference>
<dbReference type="PANTHER" id="PTHR42756">
    <property type="entry name" value="TRANSCRIPTIONAL REGULATOR, MARR"/>
    <property type="match status" value="1"/>
</dbReference>
<evidence type="ECO:0000256" key="3">
    <source>
        <dbReference type="ARBA" id="ARBA00023163"/>
    </source>
</evidence>
<protein>
    <submittedName>
        <fullName evidence="5">Winged helix-turn-helix transcriptional regulator</fullName>
    </submittedName>
</protein>
<sequence>MFDTLAYYSSVLYRHFTHYTGEKLQALGLNYGSLFFLIYVGKHPGCTPSELTKALRVDWGHSQRSVARLVEDGFMTKERAGRTHRLNLTAKGEQAFELSHQVFFDWDAQRLSVLTQAERDELSALLRKVAAQRTDDWDGGKGCEAR</sequence>
<organism evidence="5 6">
    <name type="scientific">Candidatus Onthenecus intestinigallinarum</name>
    <dbReference type="NCBI Taxonomy" id="2840875"/>
    <lineage>
        <taxon>Bacteria</taxon>
        <taxon>Bacillati</taxon>
        <taxon>Bacillota</taxon>
        <taxon>Clostridia</taxon>
        <taxon>Eubacteriales</taxon>
        <taxon>Candidatus Onthenecus</taxon>
    </lineage>
</organism>
<dbReference type="InterPro" id="IPR036390">
    <property type="entry name" value="WH_DNA-bd_sf"/>
</dbReference>
<dbReference type="InterPro" id="IPR000835">
    <property type="entry name" value="HTH_MarR-typ"/>
</dbReference>
<feature type="domain" description="HTH marR-type" evidence="4">
    <location>
        <begin position="1"/>
        <end position="131"/>
    </location>
</feature>
<dbReference type="PANTHER" id="PTHR42756:SF1">
    <property type="entry name" value="TRANSCRIPTIONAL REPRESSOR OF EMRAB OPERON"/>
    <property type="match status" value="1"/>
</dbReference>
<dbReference type="GO" id="GO:0003700">
    <property type="term" value="F:DNA-binding transcription factor activity"/>
    <property type="evidence" value="ECO:0007669"/>
    <property type="project" value="InterPro"/>
</dbReference>
<reference evidence="5" key="1">
    <citation type="submission" date="2020-10" db="EMBL/GenBank/DDBJ databases">
        <authorList>
            <person name="Gilroy R."/>
        </authorList>
    </citation>
    <scope>NUCLEOTIDE SEQUENCE</scope>
    <source>
        <strain evidence="5">ChiSxjej2B14-6234</strain>
    </source>
</reference>
<dbReference type="PRINTS" id="PR00598">
    <property type="entry name" value="HTHMARR"/>
</dbReference>
<name>A0A9D0ZAI5_9FIRM</name>
<dbReference type="SUPFAM" id="SSF46785">
    <property type="entry name" value="Winged helix' DNA-binding domain"/>
    <property type="match status" value="1"/>
</dbReference>